<feature type="domain" description="H-type lectin" evidence="1">
    <location>
        <begin position="406"/>
        <end position="472"/>
    </location>
</feature>
<dbReference type="Gene3D" id="2.60.40.2080">
    <property type="match status" value="2"/>
</dbReference>
<dbReference type="InterPro" id="IPR019019">
    <property type="entry name" value="H-type_lectin_domain"/>
</dbReference>
<accession>A0A365MYE1</accession>
<comment type="caution">
    <text evidence="2">The sequence shown here is derived from an EMBL/GenBank/DDBJ whole genome shotgun (WGS) entry which is preliminary data.</text>
</comment>
<proteinExistence type="predicted"/>
<evidence type="ECO:0000313" key="2">
    <source>
        <dbReference type="EMBL" id="RBA13574.1"/>
    </source>
</evidence>
<sequence length="483" mass="55118">MKKINPDGSMQTHPIAAYREEQGVQMPYKIARRMVLYVSNDQVVPTQETQMVLQGLEEEKFDFSELYYDRKFPNRNFHPPFLTICRVWYQMRGILNTLSGPDGSWRKDDDHAKACATITVREKLARSMDYIQEIEESVETLNFNVLDPMLRSFSDVMSTLQDLSANILYGDGVDQQTNLKELITSTHLWTSRFHCANEVLNKPAPIRFRDRVGFAEISDSQLEPPVAPEGTDWTQVVMGFEKIDLDRQKPLYSLIAHKDGQKDVPTITTYGDPNSVPVGARARMLELPKSSQSEFGRVSNWKQTKVGYYYDIPVTFANTYDSKPNVACWLEGFEVLPRQGLRVRAEVTDITEKGCVVRIGGWLDAELVHVNAVWFAHAADHPYVFTGGGSVQKYGHHSDTWAPFVSVDFPEGKFKKRRPDIFLAISLLDTHNLFNPRCELKATNVTKRGMKVSVDAWWDTYCYEAGFSCIAFDPDFFQEGSKV</sequence>
<reference evidence="2 3" key="1">
    <citation type="submission" date="2017-12" db="EMBL/GenBank/DDBJ databases">
        <title>Genome sequence of the mycotoxigenic crop pathogen Fusarium proliferatum, strain ITEM 2341 from Date Palm.</title>
        <authorList>
            <person name="Almiman B.F."/>
            <person name="Shittu T.A."/>
            <person name="Muthumeenakshi S."/>
            <person name="Baroncelli R."/>
            <person name="Sreenivasaprasada S."/>
        </authorList>
    </citation>
    <scope>NUCLEOTIDE SEQUENCE [LARGE SCALE GENOMIC DNA]</scope>
    <source>
        <strain evidence="2 3">ITEM 2341</strain>
    </source>
</reference>
<dbReference type="GO" id="GO:0030246">
    <property type="term" value="F:carbohydrate binding"/>
    <property type="evidence" value="ECO:0007669"/>
    <property type="project" value="InterPro"/>
</dbReference>
<gene>
    <name evidence="2" type="ORF">FPRO05_02367</name>
</gene>
<evidence type="ECO:0000313" key="3">
    <source>
        <dbReference type="Proteomes" id="UP000251714"/>
    </source>
</evidence>
<organism evidence="2 3">
    <name type="scientific">Gibberella intermedia</name>
    <name type="common">Bulb rot disease fungus</name>
    <name type="synonym">Fusarium proliferatum</name>
    <dbReference type="NCBI Taxonomy" id="948311"/>
    <lineage>
        <taxon>Eukaryota</taxon>
        <taxon>Fungi</taxon>
        <taxon>Dikarya</taxon>
        <taxon>Ascomycota</taxon>
        <taxon>Pezizomycotina</taxon>
        <taxon>Sordariomycetes</taxon>
        <taxon>Hypocreomycetidae</taxon>
        <taxon>Hypocreales</taxon>
        <taxon>Nectriaceae</taxon>
        <taxon>Fusarium</taxon>
        <taxon>Fusarium fujikuroi species complex</taxon>
    </lineage>
</organism>
<dbReference type="AlphaFoldDB" id="A0A365MYE1"/>
<dbReference type="GO" id="GO:0007155">
    <property type="term" value="P:cell adhesion"/>
    <property type="evidence" value="ECO:0007669"/>
    <property type="project" value="InterPro"/>
</dbReference>
<dbReference type="SUPFAM" id="SSF141086">
    <property type="entry name" value="Agglutinin HPA-like"/>
    <property type="match status" value="2"/>
</dbReference>
<evidence type="ECO:0000259" key="1">
    <source>
        <dbReference type="Pfam" id="PF09458"/>
    </source>
</evidence>
<dbReference type="Proteomes" id="UP000251714">
    <property type="component" value="Unassembled WGS sequence"/>
</dbReference>
<protein>
    <recommendedName>
        <fullName evidence="1">H-type lectin domain-containing protein</fullName>
    </recommendedName>
</protein>
<dbReference type="InterPro" id="IPR037221">
    <property type="entry name" value="H-type_lectin_dom_sf"/>
</dbReference>
<name>A0A365MYE1_GIBIN</name>
<dbReference type="Pfam" id="PF09458">
    <property type="entry name" value="H_lectin"/>
    <property type="match status" value="2"/>
</dbReference>
<dbReference type="EMBL" id="PKMI01000028">
    <property type="protein sequence ID" value="RBA13574.1"/>
    <property type="molecule type" value="Genomic_DNA"/>
</dbReference>
<feature type="domain" description="H-type lectin" evidence="1">
    <location>
        <begin position="313"/>
        <end position="377"/>
    </location>
</feature>